<dbReference type="InterPro" id="IPR051158">
    <property type="entry name" value="Metallophosphoesterase_sf"/>
</dbReference>
<dbReference type="PANTHER" id="PTHR31302:SF31">
    <property type="entry name" value="PHOSPHODIESTERASE YAEI"/>
    <property type="match status" value="1"/>
</dbReference>
<sequence length="306" mass="33420">MDRTKVGGEGRRWTRRALLRRALWGTGGAVSATAGYAAFIEPSLPRLSRVDVVLPDLPLALDGLRVALLSDLHAQAGFPAARLRPALAMAARERPDLVALTGDYTNNQADPEAAYLAGCLEELGRLRAPLGVWAAFGNHDFPPLRRGDLNRDPPREPWERHGIAPLLNEARPVRVERATLWIAGLRSALMRPVHPREVLRDLPRADARLLLWHEPDRADESAREGATLQLSGHTHGGQVRLPGVGAPVLPPQGRRYPDGLFRVGGMPLYVTRGVGMLPPLVRLNCPPEVALLTLRRGGASTSRRDP</sequence>
<gene>
    <name evidence="5" type="ORF">AVDCRST_MAG63-4211</name>
</gene>
<dbReference type="InterPro" id="IPR029052">
    <property type="entry name" value="Metallo-depent_PP-like"/>
</dbReference>
<dbReference type="Pfam" id="PF00149">
    <property type="entry name" value="Metallophos"/>
    <property type="match status" value="1"/>
</dbReference>
<dbReference type="GO" id="GO:0009245">
    <property type="term" value="P:lipid A biosynthetic process"/>
    <property type="evidence" value="ECO:0007669"/>
    <property type="project" value="TreeGrafter"/>
</dbReference>
<dbReference type="PANTHER" id="PTHR31302">
    <property type="entry name" value="TRANSMEMBRANE PROTEIN WITH METALLOPHOSPHOESTERASE DOMAIN-RELATED"/>
    <property type="match status" value="1"/>
</dbReference>
<keyword evidence="2" id="KW-0378">Hydrolase</keyword>
<organism evidence="5">
    <name type="scientific">uncultured Armatimonadetes bacterium</name>
    <dbReference type="NCBI Taxonomy" id="157466"/>
    <lineage>
        <taxon>Bacteria</taxon>
        <taxon>Bacillati</taxon>
        <taxon>Armatimonadota</taxon>
        <taxon>environmental samples</taxon>
    </lineage>
</organism>
<evidence type="ECO:0000313" key="5">
    <source>
        <dbReference type="EMBL" id="CAA9288720.1"/>
    </source>
</evidence>
<dbReference type="GO" id="GO:0016020">
    <property type="term" value="C:membrane"/>
    <property type="evidence" value="ECO:0007669"/>
    <property type="project" value="GOC"/>
</dbReference>
<dbReference type="GO" id="GO:0008758">
    <property type="term" value="F:UDP-2,3-diacylglucosamine hydrolase activity"/>
    <property type="evidence" value="ECO:0007669"/>
    <property type="project" value="TreeGrafter"/>
</dbReference>
<dbReference type="GO" id="GO:0046872">
    <property type="term" value="F:metal ion binding"/>
    <property type="evidence" value="ECO:0007669"/>
    <property type="project" value="UniProtKB-KW"/>
</dbReference>
<dbReference type="SUPFAM" id="SSF56300">
    <property type="entry name" value="Metallo-dependent phosphatases"/>
    <property type="match status" value="1"/>
</dbReference>
<keyword evidence="3" id="KW-0812">Transmembrane</keyword>
<dbReference type="CDD" id="cd07385">
    <property type="entry name" value="MPP_YkuE_C"/>
    <property type="match status" value="1"/>
</dbReference>
<reference evidence="5" key="1">
    <citation type="submission" date="2020-02" db="EMBL/GenBank/DDBJ databases">
        <authorList>
            <person name="Meier V. D."/>
        </authorList>
    </citation>
    <scope>NUCLEOTIDE SEQUENCE</scope>
    <source>
        <strain evidence="5">AVDCRST_MAG63</strain>
    </source>
</reference>
<dbReference type="AlphaFoldDB" id="A0A6J4JVW9"/>
<keyword evidence="1" id="KW-0479">Metal-binding</keyword>
<dbReference type="Gene3D" id="3.60.21.10">
    <property type="match status" value="1"/>
</dbReference>
<evidence type="ECO:0000256" key="2">
    <source>
        <dbReference type="ARBA" id="ARBA00022801"/>
    </source>
</evidence>
<keyword evidence="3" id="KW-0472">Membrane</keyword>
<accession>A0A6J4JVW9</accession>
<protein>
    <recommendedName>
        <fullName evidence="4">Calcineurin-like phosphoesterase domain-containing protein</fullName>
    </recommendedName>
</protein>
<evidence type="ECO:0000256" key="1">
    <source>
        <dbReference type="ARBA" id="ARBA00022723"/>
    </source>
</evidence>
<evidence type="ECO:0000256" key="3">
    <source>
        <dbReference type="SAM" id="Phobius"/>
    </source>
</evidence>
<name>A0A6J4JVW9_9BACT</name>
<evidence type="ECO:0000259" key="4">
    <source>
        <dbReference type="Pfam" id="PF00149"/>
    </source>
</evidence>
<feature type="domain" description="Calcineurin-like phosphoesterase" evidence="4">
    <location>
        <begin position="64"/>
        <end position="236"/>
    </location>
</feature>
<dbReference type="InterPro" id="IPR004843">
    <property type="entry name" value="Calcineurin-like_PHP"/>
</dbReference>
<keyword evidence="3" id="KW-1133">Transmembrane helix</keyword>
<feature type="transmembrane region" description="Helical" evidence="3">
    <location>
        <begin position="21"/>
        <end position="39"/>
    </location>
</feature>
<dbReference type="EMBL" id="CADCTO010000578">
    <property type="protein sequence ID" value="CAA9288720.1"/>
    <property type="molecule type" value="Genomic_DNA"/>
</dbReference>
<proteinExistence type="predicted"/>